<dbReference type="InterPro" id="IPR050270">
    <property type="entry name" value="DegV_domain_contain"/>
</dbReference>
<dbReference type="EMBL" id="JACHDN010000001">
    <property type="protein sequence ID" value="MBB5471595.1"/>
    <property type="molecule type" value="Genomic_DNA"/>
</dbReference>
<feature type="domain" description="DhaL" evidence="2">
    <location>
        <begin position="10"/>
        <end position="208"/>
    </location>
</feature>
<dbReference type="Pfam" id="PF21645">
    <property type="entry name" value="FakA-like_M"/>
    <property type="match status" value="1"/>
</dbReference>
<dbReference type="SMART" id="SM01120">
    <property type="entry name" value="Dak2"/>
    <property type="match status" value="1"/>
</dbReference>
<dbReference type="AlphaFoldDB" id="A0A7W8SAN3"/>
<evidence type="ECO:0000313" key="3">
    <source>
        <dbReference type="EMBL" id="MBB5471595.1"/>
    </source>
</evidence>
<dbReference type="InterPro" id="IPR004007">
    <property type="entry name" value="DhaL_dom"/>
</dbReference>
<dbReference type="Gene3D" id="1.25.40.340">
    <property type="match status" value="1"/>
</dbReference>
<name>A0A7W8SAN3_9CELL</name>
<proteinExistence type="predicted"/>
<dbReference type="PANTHER" id="PTHR33434">
    <property type="entry name" value="DEGV DOMAIN-CONTAINING PROTEIN DR_1986-RELATED"/>
    <property type="match status" value="1"/>
</dbReference>
<evidence type="ECO:0000256" key="1">
    <source>
        <dbReference type="SAM" id="MobiDB-lite"/>
    </source>
</evidence>
<evidence type="ECO:0000313" key="4">
    <source>
        <dbReference type="Proteomes" id="UP000564629"/>
    </source>
</evidence>
<dbReference type="InterPro" id="IPR048394">
    <property type="entry name" value="FakA-like_M"/>
</dbReference>
<comment type="caution">
    <text evidence="3">The sequence shown here is derived from an EMBL/GenBank/DDBJ whole genome shotgun (WGS) entry which is preliminary data.</text>
</comment>
<reference evidence="3 4" key="1">
    <citation type="submission" date="2020-08" db="EMBL/GenBank/DDBJ databases">
        <title>Sequencing the genomes of 1000 actinobacteria strains.</title>
        <authorList>
            <person name="Klenk H.-P."/>
        </authorList>
    </citation>
    <scope>NUCLEOTIDE SEQUENCE [LARGE SCALE GENOMIC DNA]</scope>
    <source>
        <strain evidence="3 4">DSM 9581</strain>
    </source>
</reference>
<dbReference type="GO" id="GO:0004371">
    <property type="term" value="F:glycerone kinase activity"/>
    <property type="evidence" value="ECO:0007669"/>
    <property type="project" value="InterPro"/>
</dbReference>
<sequence>MAAGRLGDGAVLRDWLGRALPALEAARERIDAVNVFPVPDGDTGTNVLLTVRGAADELAGLDAAADGDAVLRALARGALLAARGNSGVILSRYLGGLAGAAPGPAAGAAAGAAPGTLPEALTAAAGAARSAVPEPEDGTVLTVAVAVASAARDAAEAGADEAAALAAGVAAGRADLARISAAHPVLRSAHVVDAGGCALLVLLDALAGALAGRDEPVDVGWLAEHAAPGAADAAAADAAPAGQPARAAYEVVAVLRPADAAAVADALTRALGAVGDAVAVVPGDGVVTAHVHAAVPGDVAAALTASGAAWTATVRALLAGARDVVACTGSAAAAAAFADLGAVAVLLPGGLPAGAARDAVRRAAQDAGTGPAGAPRPVTVLPGGRLAPGDLDPAWTVPDGAVDDGTVLAALAAVPAVPSAGAEARP</sequence>
<protein>
    <recommendedName>
        <fullName evidence="2">DhaL domain-containing protein</fullName>
    </recommendedName>
</protein>
<dbReference type="SUPFAM" id="SSF101473">
    <property type="entry name" value="DhaL-like"/>
    <property type="match status" value="1"/>
</dbReference>
<dbReference type="InterPro" id="IPR036117">
    <property type="entry name" value="DhaL_dom_sf"/>
</dbReference>
<gene>
    <name evidence="3" type="ORF">HNR08_000331</name>
</gene>
<dbReference type="OrthoDB" id="9760324at2"/>
<dbReference type="PROSITE" id="PS51480">
    <property type="entry name" value="DHAL"/>
    <property type="match status" value="1"/>
</dbReference>
<organism evidence="3 4">
    <name type="scientific">Cellulomonas hominis</name>
    <dbReference type="NCBI Taxonomy" id="156981"/>
    <lineage>
        <taxon>Bacteria</taxon>
        <taxon>Bacillati</taxon>
        <taxon>Actinomycetota</taxon>
        <taxon>Actinomycetes</taxon>
        <taxon>Micrococcales</taxon>
        <taxon>Cellulomonadaceae</taxon>
        <taxon>Cellulomonas</taxon>
    </lineage>
</organism>
<accession>A0A7W8SAN3</accession>
<dbReference type="Proteomes" id="UP000564629">
    <property type="component" value="Unassembled WGS sequence"/>
</dbReference>
<dbReference type="GO" id="GO:0006071">
    <property type="term" value="P:glycerol metabolic process"/>
    <property type="evidence" value="ECO:0007669"/>
    <property type="project" value="InterPro"/>
</dbReference>
<evidence type="ECO:0000259" key="2">
    <source>
        <dbReference type="PROSITE" id="PS51480"/>
    </source>
</evidence>
<dbReference type="PANTHER" id="PTHR33434:SF4">
    <property type="entry name" value="PHOSPHATASE PROTEIN"/>
    <property type="match status" value="1"/>
</dbReference>
<feature type="region of interest" description="Disordered" evidence="1">
    <location>
        <begin position="362"/>
        <end position="385"/>
    </location>
</feature>
<dbReference type="RefSeq" id="WP_146839381.1">
    <property type="nucleotide sequence ID" value="NZ_BJVQ01000052.1"/>
</dbReference>
<dbReference type="Pfam" id="PF02734">
    <property type="entry name" value="Dak2"/>
    <property type="match status" value="1"/>
</dbReference>